<keyword evidence="8 9" id="KW-0143">Chaperone</keyword>
<dbReference type="SFLD" id="SFLDS00029">
    <property type="entry name" value="Radical_SAM"/>
    <property type="match status" value="1"/>
</dbReference>
<dbReference type="InterPro" id="IPR034505">
    <property type="entry name" value="Coproporphyrinogen-III_oxidase"/>
</dbReference>
<keyword evidence="12" id="KW-1185">Reference proteome</keyword>
<dbReference type="PANTHER" id="PTHR13932">
    <property type="entry name" value="COPROPORPHYRINIGEN III OXIDASE"/>
    <property type="match status" value="1"/>
</dbReference>
<dbReference type="GO" id="GO:0046872">
    <property type="term" value="F:metal ion binding"/>
    <property type="evidence" value="ECO:0007669"/>
    <property type="project" value="UniProtKB-UniRule"/>
</dbReference>
<evidence type="ECO:0000256" key="6">
    <source>
        <dbReference type="ARBA" id="ARBA00023004"/>
    </source>
</evidence>
<evidence type="ECO:0000256" key="4">
    <source>
        <dbReference type="ARBA" id="ARBA00022691"/>
    </source>
</evidence>
<evidence type="ECO:0000313" key="12">
    <source>
        <dbReference type="Proteomes" id="UP000184512"/>
    </source>
</evidence>
<keyword evidence="9" id="KW-0004">4Fe-4S</keyword>
<dbReference type="SFLD" id="SFLDG01082">
    <property type="entry name" value="B12-binding_domain_containing"/>
    <property type="match status" value="1"/>
</dbReference>
<gene>
    <name evidence="11" type="ORF">SAMN02745244_00811</name>
</gene>
<dbReference type="CDD" id="cd01335">
    <property type="entry name" value="Radical_SAM"/>
    <property type="match status" value="1"/>
</dbReference>
<feature type="domain" description="Radical SAM core" evidence="10">
    <location>
        <begin position="21"/>
        <end position="260"/>
    </location>
</feature>
<dbReference type="SFLD" id="SFLDG01065">
    <property type="entry name" value="anaerobic_coproporphyrinogen-I"/>
    <property type="match status" value="1"/>
</dbReference>
<keyword evidence="5 9" id="KW-0479">Metal-binding</keyword>
<dbReference type="STRING" id="1123357.SAMN02745244_00811"/>
<dbReference type="GO" id="GO:0005737">
    <property type="term" value="C:cytoplasm"/>
    <property type="evidence" value="ECO:0007669"/>
    <property type="project" value="UniProtKB-SubCell"/>
</dbReference>
<dbReference type="PROSITE" id="PS51918">
    <property type="entry name" value="RADICAL_SAM"/>
    <property type="match status" value="1"/>
</dbReference>
<dbReference type="PANTHER" id="PTHR13932:SF5">
    <property type="entry name" value="RADICAL S-ADENOSYL METHIONINE DOMAIN-CONTAINING PROTEIN 1, MITOCHONDRIAL"/>
    <property type="match status" value="1"/>
</dbReference>
<proteinExistence type="inferred from homology"/>
<evidence type="ECO:0000256" key="5">
    <source>
        <dbReference type="ARBA" id="ARBA00022723"/>
    </source>
</evidence>
<dbReference type="Proteomes" id="UP000184512">
    <property type="component" value="Unassembled WGS sequence"/>
</dbReference>
<evidence type="ECO:0000256" key="9">
    <source>
        <dbReference type="RuleBase" id="RU364116"/>
    </source>
</evidence>
<evidence type="ECO:0000256" key="7">
    <source>
        <dbReference type="ARBA" id="ARBA00023014"/>
    </source>
</evidence>
<dbReference type="InterPro" id="IPR007197">
    <property type="entry name" value="rSAM"/>
</dbReference>
<comment type="subcellular location">
    <subcellularLocation>
        <location evidence="9">Cytoplasm</location>
    </subcellularLocation>
</comment>
<sequence>MAQLPEGDPAPLDGSLPSAARSSSAPFSIYVHVPFCRVRCGYCDFNTYTPGEAGDGASASYLEAVRAELDLAARELGPRRVETVFFGGGTPTWLPEPDLSGILGAIADRFELAPDAEVTTEANPETVTPEYLARLREHGFTRISLGLQSVVPHVLKVLEREHSPERGLAAAGWAREAGFEHVSLDLIYGTPGESLADWRASLDAVTGTSVDHVSAYSLIVEEGTRLAMQVRRGEIPMPDDDDLADKYLLAEEALAALGFDNYEVSNWALPGGECRHNLAYWKGADWWGTGPGAHSHIAGVRFWNRKHPRSYAAALAEGHSPALAREVLDADQRRVERVLLELRLRDGLPVDVLTPSEAARLPDLEDRGMVERVGERVRVSAGARLLADGVIRDLLD</sequence>
<dbReference type="OrthoDB" id="9808022at2"/>
<dbReference type="InterPro" id="IPR004559">
    <property type="entry name" value="HemW-like"/>
</dbReference>
<dbReference type="Pfam" id="PF04055">
    <property type="entry name" value="Radical_SAM"/>
    <property type="match status" value="1"/>
</dbReference>
<keyword evidence="3 9" id="KW-0349">Heme</keyword>
<dbReference type="SUPFAM" id="SSF102114">
    <property type="entry name" value="Radical SAM enzymes"/>
    <property type="match status" value="1"/>
</dbReference>
<keyword evidence="6 9" id="KW-0408">Iron</keyword>
<dbReference type="GO" id="GO:0004109">
    <property type="term" value="F:coproporphyrinogen oxidase activity"/>
    <property type="evidence" value="ECO:0007669"/>
    <property type="project" value="InterPro"/>
</dbReference>
<dbReference type="GO" id="GO:0006779">
    <property type="term" value="P:porphyrin-containing compound biosynthetic process"/>
    <property type="evidence" value="ECO:0007669"/>
    <property type="project" value="InterPro"/>
</dbReference>
<dbReference type="AlphaFoldDB" id="A0A1M6D1W1"/>
<evidence type="ECO:0000259" key="10">
    <source>
        <dbReference type="PROSITE" id="PS51918"/>
    </source>
</evidence>
<protein>
    <recommendedName>
        <fullName evidence="2 9">Heme chaperone HemW</fullName>
    </recommendedName>
</protein>
<name>A0A1M6D1W1_9ACTN</name>
<accession>A0A1M6D1W1</accession>
<keyword evidence="9" id="KW-0963">Cytoplasm</keyword>
<dbReference type="SMART" id="SM00729">
    <property type="entry name" value="Elp3"/>
    <property type="match status" value="1"/>
</dbReference>
<dbReference type="NCBIfam" id="TIGR00539">
    <property type="entry name" value="hemN_rel"/>
    <property type="match status" value="1"/>
</dbReference>
<dbReference type="InterPro" id="IPR013785">
    <property type="entry name" value="Aldolase_TIM"/>
</dbReference>
<keyword evidence="4 9" id="KW-0949">S-adenosyl-L-methionine</keyword>
<organism evidence="11 12">
    <name type="scientific">Tessaracoccus bendigoensis DSM 12906</name>
    <dbReference type="NCBI Taxonomy" id="1123357"/>
    <lineage>
        <taxon>Bacteria</taxon>
        <taxon>Bacillati</taxon>
        <taxon>Actinomycetota</taxon>
        <taxon>Actinomycetes</taxon>
        <taxon>Propionibacteriales</taxon>
        <taxon>Propionibacteriaceae</taxon>
        <taxon>Tessaracoccus</taxon>
    </lineage>
</organism>
<evidence type="ECO:0000256" key="2">
    <source>
        <dbReference type="ARBA" id="ARBA00017228"/>
    </source>
</evidence>
<dbReference type="InterPro" id="IPR058240">
    <property type="entry name" value="rSAM_sf"/>
</dbReference>
<reference evidence="11 12" key="1">
    <citation type="submission" date="2016-11" db="EMBL/GenBank/DDBJ databases">
        <authorList>
            <person name="Jaros S."/>
            <person name="Januszkiewicz K."/>
            <person name="Wedrychowicz H."/>
        </authorList>
    </citation>
    <scope>NUCLEOTIDE SEQUENCE [LARGE SCALE GENOMIC DNA]</scope>
    <source>
        <strain evidence="11 12">DSM 12906</strain>
    </source>
</reference>
<dbReference type="EMBL" id="FQZG01000011">
    <property type="protein sequence ID" value="SHI67054.1"/>
    <property type="molecule type" value="Genomic_DNA"/>
</dbReference>
<evidence type="ECO:0000256" key="1">
    <source>
        <dbReference type="ARBA" id="ARBA00006100"/>
    </source>
</evidence>
<comment type="similarity">
    <text evidence="1">Belongs to the anaerobic coproporphyrinogen-III oxidase family. HemW subfamily.</text>
</comment>
<evidence type="ECO:0000313" key="11">
    <source>
        <dbReference type="EMBL" id="SHI67054.1"/>
    </source>
</evidence>
<dbReference type="RefSeq" id="WP_073186275.1">
    <property type="nucleotide sequence ID" value="NZ_FQZG01000011.1"/>
</dbReference>
<evidence type="ECO:0000256" key="8">
    <source>
        <dbReference type="ARBA" id="ARBA00023186"/>
    </source>
</evidence>
<dbReference type="SFLD" id="SFLDF00562">
    <property type="entry name" value="HemN-like__clustered_with_heat"/>
    <property type="match status" value="1"/>
</dbReference>
<keyword evidence="7 9" id="KW-0411">Iron-sulfur</keyword>
<dbReference type="SFLD" id="SFLDF00288">
    <property type="entry name" value="HemN-like__clustered_with_nucl"/>
    <property type="match status" value="1"/>
</dbReference>
<comment type="function">
    <text evidence="9">Probably acts as a heme chaperone, transferring heme to an unknown acceptor. Binds one molecule of heme per monomer, possibly covalently. Binds 1 [4Fe-4S] cluster. The cluster is coordinated with 3 cysteines and an exchangeable S-adenosyl-L-methionine.</text>
</comment>
<dbReference type="GO" id="GO:0051539">
    <property type="term" value="F:4 iron, 4 sulfur cluster binding"/>
    <property type="evidence" value="ECO:0007669"/>
    <property type="project" value="UniProtKB-UniRule"/>
</dbReference>
<dbReference type="InterPro" id="IPR006638">
    <property type="entry name" value="Elp3/MiaA/NifB-like_rSAM"/>
</dbReference>
<evidence type="ECO:0000256" key="3">
    <source>
        <dbReference type="ARBA" id="ARBA00022617"/>
    </source>
</evidence>
<dbReference type="Gene3D" id="3.20.20.70">
    <property type="entry name" value="Aldolase class I"/>
    <property type="match status" value="1"/>
</dbReference>